<dbReference type="InterPro" id="IPR027417">
    <property type="entry name" value="P-loop_NTPase"/>
</dbReference>
<comment type="similarity">
    <text evidence="1">Belongs to the helicase family. PIF1 subfamily.</text>
</comment>
<dbReference type="GO" id="GO:0016887">
    <property type="term" value="F:ATP hydrolysis activity"/>
    <property type="evidence" value="ECO:0007669"/>
    <property type="project" value="RHEA"/>
</dbReference>
<dbReference type="GO" id="GO:0006310">
    <property type="term" value="P:DNA recombination"/>
    <property type="evidence" value="ECO:0007669"/>
    <property type="project" value="UniProtKB-KW"/>
</dbReference>
<evidence type="ECO:0000313" key="6">
    <source>
        <dbReference type="Proteomes" id="UP000051952"/>
    </source>
</evidence>
<sequence>MRIRGANTSVQATALTTIMRWCNSVAAPDTTSESQPTSTALKRGTRGKIVREVDPRGFFADIHDWHHLASPETTSQVRVALKTKDNMLFCGSQGTGKLTVLRAIGEALRDEQGLEVAFTSFDPLRAHRLDGILVHHLLGLRVNSDELPVQEQLEGTLERHVRLVSAVYENAVHSIVTCDAIILDSLHLAPCVILRSLDAVCRRVRNNPEPFGGLRVIASADFWAMNVHPGSDTGGYLFQLPDWDRLFPKQLYLPTIYGQDKELGRLTDAALMGTLTNDDIATLQTKSQHTMVDAAHATRAQVHSGSAEEDDKKKQQQQREDKRRMMTPMLDASKGQFEINPRFPKQPFTLHNPPKAVHIKRVEIGNFLIGMLYTSAFAERYGMLGKLKLEVGNKAHLVFPLMKRAASNYSKHKSAGSSSSPAAAGAPVVDIPAGVVGEVVRIHEHRITMLFPSLQRTVDIPRVRVTTYHSEYPELRYHTEQFPLYPRTMVMPRTIIRDQRCRLKGFMIDGRRMADTNDLGNLLSKVQHWSDFQAINIRDFWKLEGIVHEPTRIFYCKLRSLPVSRSSELWCKNCKGHVASKEFHEHWMQCIRSVRWCGECDATVPLSKLEAHMEKHQVVLCIDCGQAIEWKNWEAHRLACGPMMRELSSDNDFLPDVTRRIAVELGLDKRDLHTVKQLTKSVLPKSKKEVYGRTMQSLH</sequence>
<dbReference type="VEuPathDB" id="TriTrypDB:BSAL_52650"/>
<keyword evidence="2" id="KW-0234">DNA repair</keyword>
<dbReference type="InterPro" id="IPR010285">
    <property type="entry name" value="DNA_helicase_pif1-like_DEAD"/>
</dbReference>
<keyword evidence="2" id="KW-0347">Helicase</keyword>
<proteinExistence type="inferred from homology"/>
<comment type="catalytic activity">
    <reaction evidence="2">
        <text>ATP + H2O = ADP + phosphate + H(+)</text>
        <dbReference type="Rhea" id="RHEA:13065"/>
        <dbReference type="ChEBI" id="CHEBI:15377"/>
        <dbReference type="ChEBI" id="CHEBI:15378"/>
        <dbReference type="ChEBI" id="CHEBI:30616"/>
        <dbReference type="ChEBI" id="CHEBI:43474"/>
        <dbReference type="ChEBI" id="CHEBI:456216"/>
        <dbReference type="EC" id="5.6.2.3"/>
    </reaction>
</comment>
<evidence type="ECO:0000313" key="5">
    <source>
        <dbReference type="EMBL" id="CUE70827.1"/>
    </source>
</evidence>
<dbReference type="OrthoDB" id="242938at2759"/>
<dbReference type="GO" id="GO:0043139">
    <property type="term" value="F:5'-3' DNA helicase activity"/>
    <property type="evidence" value="ECO:0007669"/>
    <property type="project" value="UniProtKB-EC"/>
</dbReference>
<dbReference type="OMA" id="MSIAQWT"/>
<keyword evidence="2" id="KW-0067">ATP-binding</keyword>
<dbReference type="EC" id="5.6.2.3" evidence="2"/>
<name>A0A0S4IRV6_BODSA</name>
<dbReference type="GO" id="GO:0006281">
    <property type="term" value="P:DNA repair"/>
    <property type="evidence" value="ECO:0007669"/>
    <property type="project" value="UniProtKB-KW"/>
</dbReference>
<accession>A0A0S4IRV6</accession>
<evidence type="ECO:0000256" key="3">
    <source>
        <dbReference type="SAM" id="MobiDB-lite"/>
    </source>
</evidence>
<evidence type="ECO:0000256" key="2">
    <source>
        <dbReference type="RuleBase" id="RU363044"/>
    </source>
</evidence>
<feature type="domain" description="DNA helicase Pif1-like DEAD-box helicase" evidence="4">
    <location>
        <begin position="80"/>
        <end position="223"/>
    </location>
</feature>
<feature type="region of interest" description="Disordered" evidence="3">
    <location>
        <begin position="297"/>
        <end position="325"/>
    </location>
</feature>
<evidence type="ECO:0000256" key="1">
    <source>
        <dbReference type="ARBA" id="ARBA00009781"/>
    </source>
</evidence>
<dbReference type="Pfam" id="PF05970">
    <property type="entry name" value="PIF1"/>
    <property type="match status" value="1"/>
</dbReference>
<dbReference type="EMBL" id="CYKH01000089">
    <property type="protein sequence ID" value="CUE70827.1"/>
    <property type="molecule type" value="Genomic_DNA"/>
</dbReference>
<dbReference type="GO" id="GO:0005524">
    <property type="term" value="F:ATP binding"/>
    <property type="evidence" value="ECO:0007669"/>
    <property type="project" value="UniProtKB-KW"/>
</dbReference>
<organism evidence="5 6">
    <name type="scientific">Bodo saltans</name>
    <name type="common">Flagellated protozoan</name>
    <dbReference type="NCBI Taxonomy" id="75058"/>
    <lineage>
        <taxon>Eukaryota</taxon>
        <taxon>Discoba</taxon>
        <taxon>Euglenozoa</taxon>
        <taxon>Kinetoplastea</taxon>
        <taxon>Metakinetoplastina</taxon>
        <taxon>Eubodonida</taxon>
        <taxon>Bodonidae</taxon>
        <taxon>Bodo</taxon>
    </lineage>
</organism>
<keyword evidence="6" id="KW-1185">Reference proteome</keyword>
<keyword evidence="2" id="KW-0378">Hydrolase</keyword>
<gene>
    <name evidence="5" type="ORF">BSAL_52650</name>
</gene>
<dbReference type="GO" id="GO:0000723">
    <property type="term" value="P:telomere maintenance"/>
    <property type="evidence" value="ECO:0007669"/>
    <property type="project" value="InterPro"/>
</dbReference>
<keyword evidence="2" id="KW-0233">DNA recombination</keyword>
<evidence type="ECO:0000259" key="4">
    <source>
        <dbReference type="Pfam" id="PF05970"/>
    </source>
</evidence>
<feature type="compositionally biased region" description="Basic and acidic residues" evidence="3">
    <location>
        <begin position="310"/>
        <end position="324"/>
    </location>
</feature>
<protein>
    <recommendedName>
        <fullName evidence="2">ATP-dependent DNA helicase</fullName>
        <ecNumber evidence="2">5.6.2.3</ecNumber>
    </recommendedName>
</protein>
<dbReference type="Proteomes" id="UP000051952">
    <property type="component" value="Unassembled WGS sequence"/>
</dbReference>
<reference evidence="6" key="1">
    <citation type="submission" date="2015-09" db="EMBL/GenBank/DDBJ databases">
        <authorList>
            <consortium name="Pathogen Informatics"/>
        </authorList>
    </citation>
    <scope>NUCLEOTIDE SEQUENCE [LARGE SCALE GENOMIC DNA]</scope>
    <source>
        <strain evidence="6">Lake Konstanz</strain>
    </source>
</reference>
<keyword evidence="2" id="KW-0227">DNA damage</keyword>
<comment type="cofactor">
    <cofactor evidence="2">
        <name>Mg(2+)</name>
        <dbReference type="ChEBI" id="CHEBI:18420"/>
    </cofactor>
</comment>
<dbReference type="SUPFAM" id="SSF52540">
    <property type="entry name" value="P-loop containing nucleoside triphosphate hydrolases"/>
    <property type="match status" value="1"/>
</dbReference>
<keyword evidence="2" id="KW-0547">Nucleotide-binding</keyword>
<dbReference type="AlphaFoldDB" id="A0A0S4IRV6"/>